<name>A0A9D3VIT4_9ROSI</name>
<dbReference type="PANTHER" id="PTHR12956:SF38">
    <property type="entry name" value="HEXOSYLTRANSFERASE MUCI70-RELATED"/>
    <property type="match status" value="1"/>
</dbReference>
<accession>A0A9D3VIT4</accession>
<dbReference type="OrthoDB" id="1905162at2759"/>
<dbReference type="PANTHER" id="PTHR12956">
    <property type="entry name" value="ALKALINE CERAMIDASE-RELATED"/>
    <property type="match status" value="1"/>
</dbReference>
<dbReference type="Pfam" id="PF04765">
    <property type="entry name" value="TOD1_MUCI70"/>
    <property type="match status" value="1"/>
</dbReference>
<protein>
    <recommendedName>
        <fullName evidence="1">TOD1/MUCI70 glycosyltransferase-like domain-containing protein</fullName>
    </recommendedName>
</protein>
<proteinExistence type="predicted"/>
<feature type="domain" description="TOD1/MUCI70 glycosyltransferase-like" evidence="1">
    <location>
        <begin position="46"/>
        <end position="117"/>
    </location>
</feature>
<evidence type="ECO:0000313" key="2">
    <source>
        <dbReference type="EMBL" id="KAH1083566.1"/>
    </source>
</evidence>
<comment type="caution">
    <text evidence="2">The sequence shown here is derived from an EMBL/GenBank/DDBJ whole genome shotgun (WGS) entry which is preliminary data.</text>
</comment>
<dbReference type="InterPro" id="IPR006852">
    <property type="entry name" value="TOD1_MUCI70"/>
</dbReference>
<sequence length="117" mass="12816">MKFRKVGSEVPCPPSYFFGYTIPAEHPCTTFNLPPPPADNPALVFGFPTLNQRVDSYGIRESMNVHCGFVKGTKLGHGTGFDINDNDLLEMEQCHGVVVASAIFGAFDIMHQPNNIS</sequence>
<dbReference type="InterPro" id="IPR048354">
    <property type="entry name" value="TOD1_MUCI70_glycTrfase_dom"/>
</dbReference>
<organism evidence="2 3">
    <name type="scientific">Gossypium stocksii</name>
    <dbReference type="NCBI Taxonomy" id="47602"/>
    <lineage>
        <taxon>Eukaryota</taxon>
        <taxon>Viridiplantae</taxon>
        <taxon>Streptophyta</taxon>
        <taxon>Embryophyta</taxon>
        <taxon>Tracheophyta</taxon>
        <taxon>Spermatophyta</taxon>
        <taxon>Magnoliopsida</taxon>
        <taxon>eudicotyledons</taxon>
        <taxon>Gunneridae</taxon>
        <taxon>Pentapetalae</taxon>
        <taxon>rosids</taxon>
        <taxon>malvids</taxon>
        <taxon>Malvales</taxon>
        <taxon>Malvaceae</taxon>
        <taxon>Malvoideae</taxon>
        <taxon>Gossypium</taxon>
    </lineage>
</organism>
<dbReference type="AlphaFoldDB" id="A0A9D3VIT4"/>
<dbReference type="Proteomes" id="UP000828251">
    <property type="component" value="Unassembled WGS sequence"/>
</dbReference>
<keyword evidence="3" id="KW-1185">Reference proteome</keyword>
<reference evidence="2 3" key="1">
    <citation type="journal article" date="2021" name="Plant Biotechnol. J.">
        <title>Multi-omics assisted identification of the key and species-specific regulatory components of drought-tolerant mechanisms in Gossypium stocksii.</title>
        <authorList>
            <person name="Yu D."/>
            <person name="Ke L."/>
            <person name="Zhang D."/>
            <person name="Wu Y."/>
            <person name="Sun Y."/>
            <person name="Mei J."/>
            <person name="Sun J."/>
            <person name="Sun Y."/>
        </authorList>
    </citation>
    <scope>NUCLEOTIDE SEQUENCE [LARGE SCALE GENOMIC DNA]</scope>
    <source>
        <strain evidence="3">cv. E1</strain>
        <tissue evidence="2">Leaf</tissue>
    </source>
</reference>
<dbReference type="EMBL" id="JAIQCV010000007">
    <property type="protein sequence ID" value="KAH1083566.1"/>
    <property type="molecule type" value="Genomic_DNA"/>
</dbReference>
<gene>
    <name evidence="2" type="ORF">J1N35_023327</name>
</gene>
<evidence type="ECO:0000313" key="3">
    <source>
        <dbReference type="Proteomes" id="UP000828251"/>
    </source>
</evidence>
<evidence type="ECO:0000259" key="1">
    <source>
        <dbReference type="Pfam" id="PF04765"/>
    </source>
</evidence>